<feature type="region of interest" description="Disordered" evidence="1">
    <location>
        <begin position="154"/>
        <end position="176"/>
    </location>
</feature>
<organism evidence="2 3">
    <name type="scientific">Pseudosporangium ferrugineum</name>
    <dbReference type="NCBI Taxonomy" id="439699"/>
    <lineage>
        <taxon>Bacteria</taxon>
        <taxon>Bacillati</taxon>
        <taxon>Actinomycetota</taxon>
        <taxon>Actinomycetes</taxon>
        <taxon>Micromonosporales</taxon>
        <taxon>Micromonosporaceae</taxon>
        <taxon>Pseudosporangium</taxon>
    </lineage>
</organism>
<evidence type="ECO:0000313" key="3">
    <source>
        <dbReference type="Proteomes" id="UP000239209"/>
    </source>
</evidence>
<dbReference type="Proteomes" id="UP000239209">
    <property type="component" value="Unassembled WGS sequence"/>
</dbReference>
<sequence>MHRDDLLSHVRTRARLHGRGHAQRVVEAVVHGLRGVVPEASWRGLTAQLPFAVGAAVARAEPVGGGACRALIRDVARRLNVAEPDAAFYARVTFEQLNAFCQGITPARLAASAPADLRPLLSARAEESAHRSRRRLATLGTPVSALTLRTHLATPRTVTVRADSKRPARSTPAERR</sequence>
<feature type="compositionally biased region" description="Basic and acidic residues" evidence="1">
    <location>
        <begin position="162"/>
        <end position="176"/>
    </location>
</feature>
<dbReference type="OrthoDB" id="3298681at2"/>
<gene>
    <name evidence="2" type="ORF">CLV70_104152</name>
</gene>
<evidence type="ECO:0000313" key="2">
    <source>
        <dbReference type="EMBL" id="PRY30600.1"/>
    </source>
</evidence>
<dbReference type="AlphaFoldDB" id="A0A2T0SB03"/>
<dbReference type="InterPro" id="IPR038282">
    <property type="entry name" value="DUF2267_sf"/>
</dbReference>
<comment type="caution">
    <text evidence="2">The sequence shown here is derived from an EMBL/GenBank/DDBJ whole genome shotgun (WGS) entry which is preliminary data.</text>
</comment>
<protein>
    <submittedName>
        <fullName evidence="2">Uncharacterized protein DUF2267</fullName>
    </submittedName>
</protein>
<evidence type="ECO:0000256" key="1">
    <source>
        <dbReference type="SAM" id="MobiDB-lite"/>
    </source>
</evidence>
<name>A0A2T0SB03_9ACTN</name>
<dbReference type="Gene3D" id="1.10.490.110">
    <property type="entry name" value="Uncharacterized conserved protein DUF2267"/>
    <property type="match status" value="1"/>
</dbReference>
<proteinExistence type="predicted"/>
<accession>A0A2T0SB03</accession>
<dbReference type="RefSeq" id="WP_146164022.1">
    <property type="nucleotide sequence ID" value="NZ_PVZG01000004.1"/>
</dbReference>
<dbReference type="Pfam" id="PF10025">
    <property type="entry name" value="DUF2267"/>
    <property type="match status" value="1"/>
</dbReference>
<keyword evidence="3" id="KW-1185">Reference proteome</keyword>
<dbReference type="InterPro" id="IPR018727">
    <property type="entry name" value="DUF2267"/>
</dbReference>
<dbReference type="EMBL" id="PVZG01000004">
    <property type="protein sequence ID" value="PRY30600.1"/>
    <property type="molecule type" value="Genomic_DNA"/>
</dbReference>
<reference evidence="2 3" key="1">
    <citation type="submission" date="2018-03" db="EMBL/GenBank/DDBJ databases">
        <title>Genomic Encyclopedia of Archaeal and Bacterial Type Strains, Phase II (KMG-II): from individual species to whole genera.</title>
        <authorList>
            <person name="Goeker M."/>
        </authorList>
    </citation>
    <scope>NUCLEOTIDE SEQUENCE [LARGE SCALE GENOMIC DNA]</scope>
    <source>
        <strain evidence="2 3">DSM 45348</strain>
    </source>
</reference>